<feature type="compositionally biased region" description="Polar residues" evidence="1">
    <location>
        <begin position="145"/>
        <end position="158"/>
    </location>
</feature>
<name>A0AAQ4DZE7_AMBAM</name>
<accession>A0AAQ4DZE7</accession>
<feature type="region of interest" description="Disordered" evidence="1">
    <location>
        <begin position="81"/>
        <end position="114"/>
    </location>
</feature>
<evidence type="ECO:0000313" key="3">
    <source>
        <dbReference type="Proteomes" id="UP001321473"/>
    </source>
</evidence>
<evidence type="ECO:0000256" key="1">
    <source>
        <dbReference type="SAM" id="MobiDB-lite"/>
    </source>
</evidence>
<protein>
    <submittedName>
        <fullName evidence="2">Uncharacterized protein</fullName>
    </submittedName>
</protein>
<keyword evidence="3" id="KW-1185">Reference proteome</keyword>
<dbReference type="EMBL" id="JARKHS020024911">
    <property type="protein sequence ID" value="KAK8767837.1"/>
    <property type="molecule type" value="Genomic_DNA"/>
</dbReference>
<sequence length="164" mass="17730">MTIRRSLDASVPESDVLGAKPKKPQRMNNMIFSTSSAERSGCNSVYNSSNNNTFTRAPPLRNSPRVYSWTVLKVFNLGGKQDARGAAGDGNKPVLSAPKESSPKEQHAARKDRVRCKAEIVGSNIIVTRQENSRDKKLDGAATATPGTGQKNSTSPNVLSRGRM</sequence>
<dbReference type="Proteomes" id="UP001321473">
    <property type="component" value="Unassembled WGS sequence"/>
</dbReference>
<reference evidence="2 3" key="1">
    <citation type="journal article" date="2023" name="Arcadia Sci">
        <title>De novo assembly of a long-read Amblyomma americanum tick genome.</title>
        <authorList>
            <person name="Chou S."/>
            <person name="Poskanzer K.E."/>
            <person name="Rollins M."/>
            <person name="Thuy-Boun P.S."/>
        </authorList>
    </citation>
    <scope>NUCLEOTIDE SEQUENCE [LARGE SCALE GENOMIC DNA]</scope>
    <source>
        <strain evidence="2">F_SG_1</strain>
        <tissue evidence="2">Salivary glands</tissue>
    </source>
</reference>
<evidence type="ECO:0000313" key="2">
    <source>
        <dbReference type="EMBL" id="KAK8767837.1"/>
    </source>
</evidence>
<gene>
    <name evidence="2" type="ORF">V5799_005383</name>
</gene>
<feature type="region of interest" description="Disordered" evidence="1">
    <location>
        <begin position="127"/>
        <end position="164"/>
    </location>
</feature>
<comment type="caution">
    <text evidence="2">The sequence shown here is derived from an EMBL/GenBank/DDBJ whole genome shotgun (WGS) entry which is preliminary data.</text>
</comment>
<organism evidence="2 3">
    <name type="scientific">Amblyomma americanum</name>
    <name type="common">Lone star tick</name>
    <dbReference type="NCBI Taxonomy" id="6943"/>
    <lineage>
        <taxon>Eukaryota</taxon>
        <taxon>Metazoa</taxon>
        <taxon>Ecdysozoa</taxon>
        <taxon>Arthropoda</taxon>
        <taxon>Chelicerata</taxon>
        <taxon>Arachnida</taxon>
        <taxon>Acari</taxon>
        <taxon>Parasitiformes</taxon>
        <taxon>Ixodida</taxon>
        <taxon>Ixodoidea</taxon>
        <taxon>Ixodidae</taxon>
        <taxon>Amblyomminae</taxon>
        <taxon>Amblyomma</taxon>
    </lineage>
</organism>
<feature type="region of interest" description="Disordered" evidence="1">
    <location>
        <begin position="1"/>
        <end position="23"/>
    </location>
</feature>
<dbReference type="AlphaFoldDB" id="A0AAQ4DZE7"/>
<proteinExistence type="predicted"/>
<feature type="compositionally biased region" description="Basic and acidic residues" evidence="1">
    <location>
        <begin position="101"/>
        <end position="114"/>
    </location>
</feature>